<evidence type="ECO:0000313" key="3">
    <source>
        <dbReference type="Proteomes" id="UP000237640"/>
    </source>
</evidence>
<dbReference type="InterPro" id="IPR034660">
    <property type="entry name" value="DinB/YfiT-like"/>
</dbReference>
<dbReference type="EMBL" id="PVYX01000002">
    <property type="protein sequence ID" value="PRX53680.1"/>
    <property type="molecule type" value="Genomic_DNA"/>
</dbReference>
<dbReference type="Gene3D" id="1.20.120.450">
    <property type="entry name" value="dinb family like domain"/>
    <property type="match status" value="1"/>
</dbReference>
<evidence type="ECO:0000313" key="2">
    <source>
        <dbReference type="EMBL" id="PRX53680.1"/>
    </source>
</evidence>
<sequence length="174" mass="20063">MTEIQILTKQTKTAFEWTKKLISPVPHEKWDTLANGIDSNLSWQVGHQTISIYYHTVMTTVGHIPEVIEKLNLRLYTEMCNYDTLAKDMVGKTNPKQLTEHLEYMQLRSLKVIESLSDNDLKKAVKPTKVPHPIAKTIFDTIDWNIKHTMWHCGQIATIRRIVDSSFDFGIGKP</sequence>
<reference evidence="2 3" key="1">
    <citation type="submission" date="2018-03" db="EMBL/GenBank/DDBJ databases">
        <title>Genomic Encyclopedia of Archaeal and Bacterial Type Strains, Phase II (KMG-II): from individual species to whole genera.</title>
        <authorList>
            <person name="Goeker M."/>
        </authorList>
    </citation>
    <scope>NUCLEOTIDE SEQUENCE [LARGE SCALE GENOMIC DNA]</scope>
    <source>
        <strain evidence="2 3">DSM 25027</strain>
    </source>
</reference>
<organism evidence="2 3">
    <name type="scientific">Flagellimonas meridianipacifica</name>
    <dbReference type="NCBI Taxonomy" id="1080225"/>
    <lineage>
        <taxon>Bacteria</taxon>
        <taxon>Pseudomonadati</taxon>
        <taxon>Bacteroidota</taxon>
        <taxon>Flavobacteriia</taxon>
        <taxon>Flavobacteriales</taxon>
        <taxon>Flavobacteriaceae</taxon>
        <taxon>Flagellimonas</taxon>
    </lineage>
</organism>
<dbReference type="RefSeq" id="WP_106145034.1">
    <property type="nucleotide sequence ID" value="NZ_PVYX01000002.1"/>
</dbReference>
<dbReference type="Pfam" id="PF12867">
    <property type="entry name" value="DinB_2"/>
    <property type="match status" value="1"/>
</dbReference>
<keyword evidence="3" id="KW-1185">Reference proteome</keyword>
<dbReference type="OrthoDB" id="704805at2"/>
<evidence type="ECO:0000259" key="1">
    <source>
        <dbReference type="Pfam" id="PF12867"/>
    </source>
</evidence>
<gene>
    <name evidence="2" type="ORF">CLV81_2067</name>
</gene>
<accession>A0A2T0M866</accession>
<protein>
    <submittedName>
        <fullName evidence="2">DinB family protein</fullName>
    </submittedName>
</protein>
<dbReference type="InterPro" id="IPR024775">
    <property type="entry name" value="DinB-like"/>
</dbReference>
<dbReference type="SUPFAM" id="SSF109854">
    <property type="entry name" value="DinB/YfiT-like putative metalloenzymes"/>
    <property type="match status" value="1"/>
</dbReference>
<dbReference type="Proteomes" id="UP000237640">
    <property type="component" value="Unassembled WGS sequence"/>
</dbReference>
<dbReference type="AlphaFoldDB" id="A0A2T0M866"/>
<comment type="caution">
    <text evidence="2">The sequence shown here is derived from an EMBL/GenBank/DDBJ whole genome shotgun (WGS) entry which is preliminary data.</text>
</comment>
<feature type="domain" description="DinB-like" evidence="1">
    <location>
        <begin position="18"/>
        <end position="156"/>
    </location>
</feature>
<proteinExistence type="predicted"/>
<name>A0A2T0M866_9FLAO</name>